<evidence type="ECO:0000313" key="6">
    <source>
        <dbReference type="EMBL" id="CAF1126798.1"/>
    </source>
</evidence>
<proteinExistence type="predicted"/>
<organism evidence="9 10">
    <name type="scientific">Rotaria sordida</name>
    <dbReference type="NCBI Taxonomy" id="392033"/>
    <lineage>
        <taxon>Eukaryota</taxon>
        <taxon>Metazoa</taxon>
        <taxon>Spiralia</taxon>
        <taxon>Gnathifera</taxon>
        <taxon>Rotifera</taxon>
        <taxon>Eurotatoria</taxon>
        <taxon>Bdelloidea</taxon>
        <taxon>Philodinida</taxon>
        <taxon>Philodinidae</taxon>
        <taxon>Rotaria</taxon>
    </lineage>
</organism>
<dbReference type="OrthoDB" id="9974558at2759"/>
<dbReference type="Proteomes" id="UP000663870">
    <property type="component" value="Unassembled WGS sequence"/>
</dbReference>
<dbReference type="EMBL" id="CAJNOT010000824">
    <property type="protein sequence ID" value="CAF1088586.1"/>
    <property type="molecule type" value="Genomic_DNA"/>
</dbReference>
<evidence type="ECO:0000313" key="4">
    <source>
        <dbReference type="EMBL" id="CAF1117884.1"/>
    </source>
</evidence>
<evidence type="ECO:0000313" key="8">
    <source>
        <dbReference type="EMBL" id="CAF3759024.1"/>
    </source>
</evidence>
<evidence type="ECO:0000313" key="10">
    <source>
        <dbReference type="Proteomes" id="UP000663823"/>
    </source>
</evidence>
<dbReference type="Proteomes" id="UP000663864">
    <property type="component" value="Unassembled WGS sequence"/>
</dbReference>
<dbReference type="AlphaFoldDB" id="A0A819T3J7"/>
<dbReference type="EMBL" id="CAJOBE010000143">
    <property type="protein sequence ID" value="CAF3580124.1"/>
    <property type="molecule type" value="Genomic_DNA"/>
</dbReference>
<dbReference type="EMBL" id="CAJNOL010000586">
    <property type="protein sequence ID" value="CAF1126252.1"/>
    <property type="molecule type" value="Genomic_DNA"/>
</dbReference>
<evidence type="ECO:0000313" key="9">
    <source>
        <dbReference type="EMBL" id="CAF4070007.1"/>
    </source>
</evidence>
<dbReference type="Proteomes" id="UP000663874">
    <property type="component" value="Unassembled WGS sequence"/>
</dbReference>
<evidence type="ECO:0000313" key="7">
    <source>
        <dbReference type="EMBL" id="CAF3580124.1"/>
    </source>
</evidence>
<evidence type="ECO:0000313" key="2">
    <source>
        <dbReference type="EMBL" id="CAF1018713.1"/>
    </source>
</evidence>
<dbReference type="EMBL" id="CAJNOO010001226">
    <property type="protein sequence ID" value="CAF1117884.1"/>
    <property type="molecule type" value="Genomic_DNA"/>
</dbReference>
<comment type="caution">
    <text evidence="9">The sequence shown here is derived from an EMBL/GenBank/DDBJ whole genome shotgun (WGS) entry which is preliminary data.</text>
</comment>
<dbReference type="EMBL" id="CAJNOU010000510">
    <property type="protein sequence ID" value="CAF1018713.1"/>
    <property type="molecule type" value="Genomic_DNA"/>
</dbReference>
<accession>A0A819T3J7</accession>
<evidence type="ECO:0000313" key="1">
    <source>
        <dbReference type="EMBL" id="CAF0974909.1"/>
    </source>
</evidence>
<dbReference type="EMBL" id="CAJOAX010010154">
    <property type="protein sequence ID" value="CAF4070007.1"/>
    <property type="molecule type" value="Genomic_DNA"/>
</dbReference>
<evidence type="ECO:0000313" key="3">
    <source>
        <dbReference type="EMBL" id="CAF1088586.1"/>
    </source>
</evidence>
<dbReference type="EMBL" id="CAJNOL010000587">
    <property type="protein sequence ID" value="CAF1126798.1"/>
    <property type="molecule type" value="Genomic_DNA"/>
</dbReference>
<name>A0A819T3J7_9BILA</name>
<dbReference type="Proteomes" id="UP000663836">
    <property type="component" value="Unassembled WGS sequence"/>
</dbReference>
<reference evidence="9" key="1">
    <citation type="submission" date="2021-02" db="EMBL/GenBank/DDBJ databases">
        <authorList>
            <person name="Nowell W R."/>
        </authorList>
    </citation>
    <scope>NUCLEOTIDE SEQUENCE</scope>
</reference>
<protein>
    <submittedName>
        <fullName evidence="9">Uncharacterized protein</fullName>
    </submittedName>
</protein>
<dbReference type="Proteomes" id="UP000663854">
    <property type="component" value="Unassembled WGS sequence"/>
</dbReference>
<dbReference type="Proteomes" id="UP000663889">
    <property type="component" value="Unassembled WGS sequence"/>
</dbReference>
<dbReference type="EMBL" id="CAJOBD010001090">
    <property type="protein sequence ID" value="CAF3759024.1"/>
    <property type="molecule type" value="Genomic_DNA"/>
</dbReference>
<sequence>MSCKNGTKYIEGKCLESHRNKLDKFIKDCQGGIVTLPEHQFNCPSCVKYDKSPCQIPSWVKPPCDGVKCFNCPPKYLCFDTNSCHFVNIDEEIKQKSN</sequence>
<dbReference type="Proteomes" id="UP000663823">
    <property type="component" value="Unassembled WGS sequence"/>
</dbReference>
<evidence type="ECO:0000313" key="11">
    <source>
        <dbReference type="Proteomes" id="UP000663870"/>
    </source>
</evidence>
<dbReference type="Proteomes" id="UP000663882">
    <property type="component" value="Unassembled WGS sequence"/>
</dbReference>
<evidence type="ECO:0000313" key="5">
    <source>
        <dbReference type="EMBL" id="CAF1126252.1"/>
    </source>
</evidence>
<gene>
    <name evidence="7" type="ORF">FNK824_LOCUS2385</name>
    <name evidence="8" type="ORF">JBS370_LOCUS13011</name>
    <name evidence="5" type="ORF">JXQ802_LOCUS20473</name>
    <name evidence="6" type="ORF">JXQ802_LOCUS20501</name>
    <name evidence="9" type="ORF">OTI717_LOCUS32616</name>
    <name evidence="1" type="ORF">PYM288_LOCUS13307</name>
    <name evidence="4" type="ORF">RFH988_LOCUS20192</name>
    <name evidence="2" type="ORF">SEV965_LOCUS11684</name>
    <name evidence="3" type="ORF">ZHD862_LOCUS16966</name>
</gene>
<dbReference type="EMBL" id="CAJNOH010000264">
    <property type="protein sequence ID" value="CAF0974909.1"/>
    <property type="molecule type" value="Genomic_DNA"/>
</dbReference>
<keyword evidence="11" id="KW-1185">Reference proteome</keyword>